<name>A0ACC7SC78_DOLFA</name>
<protein>
    <submittedName>
        <fullName evidence="1">Uncharacterized protein</fullName>
    </submittedName>
</protein>
<sequence>MLAKFNTPSTGLDGVKPLEYHVGVHPWVAANLNILGGQAPLLLAICQQIAFLPVLFFTAVLVLSCLVSTQVSTLVACGFTFLALWLSGTRIWDSYLAGESYAFSLPIFMAMLPVGQSWLFKACQSVTETKTQLYSCNLSKKIDK</sequence>
<accession>A0ACC7SC78</accession>
<comment type="caution">
    <text evidence="1">The sequence shown here is derived from an EMBL/GenBank/DDBJ whole genome shotgun (WGS) entry which is preliminary data.</text>
</comment>
<dbReference type="EMBL" id="VILF01000007">
    <property type="protein sequence ID" value="MTJ46090.1"/>
    <property type="molecule type" value="Genomic_DNA"/>
</dbReference>
<evidence type="ECO:0000313" key="1">
    <source>
        <dbReference type="EMBL" id="MTJ46090.1"/>
    </source>
</evidence>
<organism evidence="1 2">
    <name type="scientific">Dolichospermum flos-aquae UHCC 0037</name>
    <dbReference type="NCBI Taxonomy" id="2590026"/>
    <lineage>
        <taxon>Bacteria</taxon>
        <taxon>Bacillati</taxon>
        <taxon>Cyanobacteriota</taxon>
        <taxon>Cyanophyceae</taxon>
        <taxon>Nostocales</taxon>
        <taxon>Aphanizomenonaceae</taxon>
        <taxon>Dolichospermum</taxon>
    </lineage>
</organism>
<evidence type="ECO:0000313" key="2">
    <source>
        <dbReference type="Proteomes" id="UP001517388"/>
    </source>
</evidence>
<proteinExistence type="predicted"/>
<dbReference type="Proteomes" id="UP001517388">
    <property type="component" value="Unassembled WGS sequence"/>
</dbReference>
<gene>
    <name evidence="1" type="ORF">FJR39_24495</name>
</gene>
<keyword evidence="2" id="KW-1185">Reference proteome</keyword>
<reference evidence="2" key="1">
    <citation type="journal article" date="2020" name="Toxins">
        <title>Phylogenomic Analysis of Secondary Metabolism in the Toxic Cyanobacterial Genera Anabaena, Dolichospermum and Aphanizomenon.</title>
        <authorList>
            <person name="Oesterholm J."/>
            <person name="Popin R.V."/>
            <person name="Fewer D.P."/>
            <person name="Sivonen K."/>
        </authorList>
    </citation>
    <scope>NUCLEOTIDE SEQUENCE [LARGE SCALE GENOMIC DNA]</scope>
    <source>
        <strain evidence="2">UHCC 0037</strain>
    </source>
</reference>